<dbReference type="Proteomes" id="UP001283361">
    <property type="component" value="Unassembled WGS sequence"/>
</dbReference>
<evidence type="ECO:0000313" key="2">
    <source>
        <dbReference type="EMBL" id="KAK3775216.1"/>
    </source>
</evidence>
<dbReference type="EMBL" id="JAWDGP010003347">
    <property type="protein sequence ID" value="KAK3775216.1"/>
    <property type="molecule type" value="Genomic_DNA"/>
</dbReference>
<gene>
    <name evidence="2" type="ORF">RRG08_044570</name>
</gene>
<evidence type="ECO:0000313" key="3">
    <source>
        <dbReference type="Proteomes" id="UP001283361"/>
    </source>
</evidence>
<accession>A0AAE1DLK7</accession>
<name>A0AAE1DLK7_9GAST</name>
<protein>
    <submittedName>
        <fullName evidence="2">Uncharacterized protein</fullName>
    </submittedName>
</protein>
<evidence type="ECO:0000256" key="1">
    <source>
        <dbReference type="SAM" id="SignalP"/>
    </source>
</evidence>
<keyword evidence="1" id="KW-0732">Signal</keyword>
<proteinExistence type="predicted"/>
<reference evidence="2" key="1">
    <citation type="journal article" date="2023" name="G3 (Bethesda)">
        <title>A reference genome for the long-term kleptoplast-retaining sea slug Elysia crispata morphotype clarki.</title>
        <authorList>
            <person name="Eastman K.E."/>
            <person name="Pendleton A.L."/>
            <person name="Shaikh M.A."/>
            <person name="Suttiyut T."/>
            <person name="Ogas R."/>
            <person name="Tomko P."/>
            <person name="Gavelis G."/>
            <person name="Widhalm J.R."/>
            <person name="Wisecaver J.H."/>
        </authorList>
    </citation>
    <scope>NUCLEOTIDE SEQUENCE</scope>
    <source>
        <strain evidence="2">ECLA1</strain>
    </source>
</reference>
<comment type="caution">
    <text evidence="2">The sequence shown here is derived from an EMBL/GenBank/DDBJ whole genome shotgun (WGS) entry which is preliminary data.</text>
</comment>
<dbReference type="AlphaFoldDB" id="A0AAE1DLK7"/>
<feature type="chain" id="PRO_5042194771" evidence="1">
    <location>
        <begin position="19"/>
        <end position="124"/>
    </location>
</feature>
<organism evidence="2 3">
    <name type="scientific">Elysia crispata</name>
    <name type="common">lettuce slug</name>
    <dbReference type="NCBI Taxonomy" id="231223"/>
    <lineage>
        <taxon>Eukaryota</taxon>
        <taxon>Metazoa</taxon>
        <taxon>Spiralia</taxon>
        <taxon>Lophotrochozoa</taxon>
        <taxon>Mollusca</taxon>
        <taxon>Gastropoda</taxon>
        <taxon>Heterobranchia</taxon>
        <taxon>Euthyneura</taxon>
        <taxon>Panpulmonata</taxon>
        <taxon>Sacoglossa</taxon>
        <taxon>Placobranchoidea</taxon>
        <taxon>Plakobranchidae</taxon>
        <taxon>Elysia</taxon>
    </lineage>
</organism>
<sequence length="124" mass="14310">MKTWVLLVLFVCVKEIVADDSDLVECRSIWCTPLNKTKQIINGKTWVLLCIFLGVTEVVAEKPDTVECRSSWCTPSAYYRHQLYGKEVCCDLIMHSYMVVRAEREGHDSVEKCYCSFDFWARAG</sequence>
<keyword evidence="3" id="KW-1185">Reference proteome</keyword>
<feature type="signal peptide" evidence="1">
    <location>
        <begin position="1"/>
        <end position="18"/>
    </location>
</feature>